<keyword evidence="1" id="KW-0378">Hydrolase</keyword>
<reference evidence="6" key="1">
    <citation type="submission" date="2010-02" db="EMBL/GenBank/DDBJ databases">
        <title>Sequencing and annotation of the Blastocystis hominis genome.</title>
        <authorList>
            <person name="Wincker P."/>
        </authorList>
    </citation>
    <scope>NUCLEOTIDE SEQUENCE</scope>
    <source>
        <strain evidence="6">Singapore isolate B</strain>
    </source>
</reference>
<evidence type="ECO:0000313" key="7">
    <source>
        <dbReference type="Proteomes" id="UP000008312"/>
    </source>
</evidence>
<evidence type="ECO:0000256" key="3">
    <source>
        <dbReference type="SAM" id="Phobius"/>
    </source>
</evidence>
<feature type="region of interest" description="Disordered" evidence="2">
    <location>
        <begin position="1"/>
        <end position="45"/>
    </location>
</feature>
<dbReference type="OrthoDB" id="16692at2759"/>
<dbReference type="Gene3D" id="3.90.190.10">
    <property type="entry name" value="Protein tyrosine phosphatase superfamily"/>
    <property type="match status" value="1"/>
</dbReference>
<dbReference type="InterPro" id="IPR051281">
    <property type="entry name" value="Dual-spec_lipid-protein_phosph"/>
</dbReference>
<organism evidence="6">
    <name type="scientific">Blastocystis hominis</name>
    <dbReference type="NCBI Taxonomy" id="12968"/>
    <lineage>
        <taxon>Eukaryota</taxon>
        <taxon>Sar</taxon>
        <taxon>Stramenopiles</taxon>
        <taxon>Bigyra</taxon>
        <taxon>Opalozoa</taxon>
        <taxon>Opalinata</taxon>
        <taxon>Blastocystidae</taxon>
        <taxon>Blastocystis</taxon>
    </lineage>
</organism>
<dbReference type="InterPro" id="IPR057023">
    <property type="entry name" value="PTP-SAK"/>
</dbReference>
<feature type="compositionally biased region" description="Basic and acidic residues" evidence="2">
    <location>
        <begin position="711"/>
        <end position="722"/>
    </location>
</feature>
<feature type="transmembrane region" description="Helical" evidence="3">
    <location>
        <begin position="82"/>
        <end position="103"/>
    </location>
</feature>
<gene>
    <name evidence="6" type="ORF">GSBLH_T00006721001</name>
</gene>
<dbReference type="GO" id="GO:0016314">
    <property type="term" value="F:phosphatidylinositol-3,4,5-trisphosphate 3-phosphatase activity"/>
    <property type="evidence" value="ECO:0007669"/>
    <property type="project" value="TreeGrafter"/>
</dbReference>
<dbReference type="GeneID" id="24922845"/>
<dbReference type="PROSITE" id="PS51181">
    <property type="entry name" value="PPASE_TENSIN"/>
    <property type="match status" value="1"/>
</dbReference>
<dbReference type="InterPro" id="IPR016130">
    <property type="entry name" value="Tyr_Pase_AS"/>
</dbReference>
<feature type="compositionally biased region" description="Polar residues" evidence="2">
    <location>
        <begin position="655"/>
        <end position="664"/>
    </location>
</feature>
<feature type="domain" description="Tyrosine specific protein phosphatases" evidence="4">
    <location>
        <begin position="291"/>
        <end position="348"/>
    </location>
</feature>
<evidence type="ECO:0000259" key="5">
    <source>
        <dbReference type="PROSITE" id="PS51181"/>
    </source>
</evidence>
<feature type="compositionally biased region" description="Polar residues" evidence="2">
    <location>
        <begin position="589"/>
        <end position="600"/>
    </location>
</feature>
<feature type="transmembrane region" description="Helical" evidence="3">
    <location>
        <begin position="56"/>
        <end position="76"/>
    </location>
</feature>
<evidence type="ECO:0000313" key="6">
    <source>
        <dbReference type="EMBL" id="CBK24065.2"/>
    </source>
</evidence>
<evidence type="ECO:0000256" key="1">
    <source>
        <dbReference type="ARBA" id="ARBA00022801"/>
    </source>
</evidence>
<sequence length="722" mass="81514">MSVSNGLHSSTNSNNPSLPTTPMSPSFQPQNEQQPASVDLEQEKKRRRRSRRVRRFFATIVNNYIFVLIMWIALIVDLLLSFLPLSLYVGGAFILEDLLNICGENWKRKSGVRRILFSIIDIVILAAIFVFYFINFTSSRVDKIVGSVLGLLKFVRSLKVGPLRLLSRLARGVSENHVVSSLPQAIQPKSKPAGRQLVGPNVHHQYASLCGSQSLDNIIAMSWPGSFFDSMWRNNIHDVEGFLNRNYKGNYWVINLCAESSYSSSTIPPFGNRFTHYSIRDHNACSLNQIKTIVEQCRELFNRNPLSVVAIHCKGGKGRTGMIVSCLLLKMSVCVMAQDALLYFAQRRTTKKTGFSIKEQRVSSPSQIRYVFYYRHLLENEIPSSRPLSLKAIAVHTEVGRFIKSHQFVVRIYKIVFEHNLPESSQLDERQKRSCWRSIQSYLLIRAEEEQTTHDDCMYENWVLQRKIPLKLSQNGDSLVARIEEPEFVELDGDVRLELAEEGTMSSSVCFVWLNTAFVSDRDFWMQDWEIDHCSGYEDKNLGLHLCVDGDNLRGTINYDKIPQPAKPRENSSARPIGLLRVTPPPRSNLGSPTSQHEGSTNLFRSLFMSSSFSHENRHTPQSGSDLVANEIHMSSPALQSRGSQRMSEPPPSTLAPSRGSQRLSEPMPSAKSASPIEETMERTLSGKQDEGGKEGATAKTGRGSKSMKMTKIETLRRCGRS</sequence>
<feature type="transmembrane region" description="Helical" evidence="3">
    <location>
        <begin position="115"/>
        <end position="134"/>
    </location>
</feature>
<feature type="compositionally biased region" description="Low complexity" evidence="2">
    <location>
        <begin position="9"/>
        <end position="26"/>
    </location>
</feature>
<evidence type="ECO:0000256" key="2">
    <source>
        <dbReference type="SAM" id="MobiDB-lite"/>
    </source>
</evidence>
<feature type="domain" description="Phosphatase tensin-type" evidence="5">
    <location>
        <begin position="200"/>
        <end position="381"/>
    </location>
</feature>
<dbReference type="AlphaFoldDB" id="D8M7M6"/>
<proteinExistence type="predicted"/>
<protein>
    <submittedName>
        <fullName evidence="6">Uncharacterized protein</fullName>
    </submittedName>
</protein>
<dbReference type="PROSITE" id="PS50056">
    <property type="entry name" value="TYR_PHOSPHATASE_2"/>
    <property type="match status" value="1"/>
</dbReference>
<dbReference type="EMBL" id="FN668672">
    <property type="protein sequence ID" value="CBK24065.2"/>
    <property type="molecule type" value="Genomic_DNA"/>
</dbReference>
<dbReference type="InParanoid" id="D8M7M6"/>
<dbReference type="Pfam" id="PF22784">
    <property type="entry name" value="PTP-SAK"/>
    <property type="match status" value="1"/>
</dbReference>
<dbReference type="InterPro" id="IPR029021">
    <property type="entry name" value="Prot-tyrosine_phosphatase-like"/>
</dbReference>
<feature type="region of interest" description="Disordered" evidence="2">
    <location>
        <begin position="559"/>
        <end position="600"/>
    </location>
</feature>
<keyword evidence="7" id="KW-1185">Reference proteome</keyword>
<dbReference type="Gene3D" id="2.60.40.1110">
    <property type="match status" value="1"/>
</dbReference>
<accession>D8M7M6</accession>
<feature type="compositionally biased region" description="Polar residues" evidence="2">
    <location>
        <begin position="637"/>
        <end position="647"/>
    </location>
</feature>
<dbReference type="PROSITE" id="PS00383">
    <property type="entry name" value="TYR_PHOSPHATASE_1"/>
    <property type="match status" value="1"/>
</dbReference>
<dbReference type="Proteomes" id="UP000008312">
    <property type="component" value="Unassembled WGS sequence"/>
</dbReference>
<dbReference type="InterPro" id="IPR000387">
    <property type="entry name" value="Tyr_Pase_dom"/>
</dbReference>
<dbReference type="SUPFAM" id="SSF52799">
    <property type="entry name" value="(Phosphotyrosine protein) phosphatases II"/>
    <property type="match status" value="1"/>
</dbReference>
<keyword evidence="3" id="KW-0812">Transmembrane</keyword>
<name>D8M7M6_BLAHO</name>
<dbReference type="PANTHER" id="PTHR12305">
    <property type="entry name" value="PHOSPHATASE WITH HOMOLOGY TO TENSIN"/>
    <property type="match status" value="1"/>
</dbReference>
<dbReference type="GO" id="GO:0005829">
    <property type="term" value="C:cytosol"/>
    <property type="evidence" value="ECO:0007669"/>
    <property type="project" value="TreeGrafter"/>
</dbReference>
<keyword evidence="3" id="KW-0472">Membrane</keyword>
<feature type="compositionally biased region" description="Polar residues" evidence="2">
    <location>
        <begin position="27"/>
        <end position="36"/>
    </location>
</feature>
<feature type="region of interest" description="Disordered" evidence="2">
    <location>
        <begin position="637"/>
        <end position="722"/>
    </location>
</feature>
<evidence type="ECO:0000259" key="4">
    <source>
        <dbReference type="PROSITE" id="PS50056"/>
    </source>
</evidence>
<keyword evidence="3" id="KW-1133">Transmembrane helix</keyword>
<dbReference type="InterPro" id="IPR029023">
    <property type="entry name" value="Tensin_phosphatase"/>
</dbReference>
<dbReference type="RefSeq" id="XP_012898113.1">
    <property type="nucleotide sequence ID" value="XM_013042659.1"/>
</dbReference>